<dbReference type="Pfam" id="PF08344">
    <property type="entry name" value="TRP_2"/>
    <property type="match status" value="1"/>
</dbReference>
<dbReference type="PANTHER" id="PTHR10117:SF54">
    <property type="entry name" value="TRANSIENT RECEPTOR POTENTIAL-GAMMA PROTEIN"/>
    <property type="match status" value="1"/>
</dbReference>
<dbReference type="Proteomes" id="UP001235939">
    <property type="component" value="Chromosome 03"/>
</dbReference>
<keyword evidence="6" id="KW-0812">Transmembrane</keyword>
<keyword evidence="1" id="KW-0813">Transport</keyword>
<dbReference type="PROSITE" id="PS50297">
    <property type="entry name" value="ANK_REP_REGION"/>
    <property type="match status" value="1"/>
</dbReference>
<feature type="domain" description="Transient receptor ion channel" evidence="7">
    <location>
        <begin position="140"/>
        <end position="202"/>
    </location>
</feature>
<keyword evidence="4" id="KW-0407">Ion channel</keyword>
<dbReference type="EMBL" id="CP092865">
    <property type="protein sequence ID" value="UYV64739.1"/>
    <property type="molecule type" value="Genomic_DNA"/>
</dbReference>
<dbReference type="SMART" id="SM01420">
    <property type="entry name" value="TRP_2"/>
    <property type="match status" value="1"/>
</dbReference>
<evidence type="ECO:0000256" key="2">
    <source>
        <dbReference type="ARBA" id="ARBA00022737"/>
    </source>
</evidence>
<gene>
    <name evidence="8" type="ORF">LAZ67_3001828</name>
</gene>
<keyword evidence="3" id="KW-0406">Ion transport</keyword>
<dbReference type="InterPro" id="IPR002110">
    <property type="entry name" value="Ankyrin_rpt"/>
</dbReference>
<name>A0ABY6K7A0_9ARAC</name>
<dbReference type="PROSITE" id="PS50088">
    <property type="entry name" value="ANK_REPEAT"/>
    <property type="match status" value="1"/>
</dbReference>
<evidence type="ECO:0000256" key="3">
    <source>
        <dbReference type="ARBA" id="ARBA00023065"/>
    </source>
</evidence>
<keyword evidence="6" id="KW-0472">Membrane</keyword>
<keyword evidence="9" id="KW-1185">Reference proteome</keyword>
<evidence type="ECO:0000256" key="4">
    <source>
        <dbReference type="ARBA" id="ARBA00023303"/>
    </source>
</evidence>
<evidence type="ECO:0000256" key="1">
    <source>
        <dbReference type="ARBA" id="ARBA00022448"/>
    </source>
</evidence>
<keyword evidence="2" id="KW-0677">Repeat</keyword>
<feature type="transmembrane region" description="Helical" evidence="6">
    <location>
        <begin position="332"/>
        <end position="348"/>
    </location>
</feature>
<keyword evidence="5" id="KW-0040">ANK repeat</keyword>
<evidence type="ECO:0000256" key="6">
    <source>
        <dbReference type="SAM" id="Phobius"/>
    </source>
</evidence>
<organism evidence="8 9">
    <name type="scientific">Cordylochernes scorpioides</name>
    <dbReference type="NCBI Taxonomy" id="51811"/>
    <lineage>
        <taxon>Eukaryota</taxon>
        <taxon>Metazoa</taxon>
        <taxon>Ecdysozoa</taxon>
        <taxon>Arthropoda</taxon>
        <taxon>Chelicerata</taxon>
        <taxon>Arachnida</taxon>
        <taxon>Pseudoscorpiones</taxon>
        <taxon>Cheliferoidea</taxon>
        <taxon>Chernetidae</taxon>
        <taxon>Cordylochernes</taxon>
    </lineage>
</organism>
<evidence type="ECO:0000256" key="5">
    <source>
        <dbReference type="PROSITE-ProRule" id="PRU00023"/>
    </source>
</evidence>
<protein>
    <recommendedName>
        <fullName evidence="7">Transient receptor ion channel domain-containing protein</fullName>
    </recommendedName>
</protein>
<evidence type="ECO:0000313" key="8">
    <source>
        <dbReference type="EMBL" id="UYV64739.1"/>
    </source>
</evidence>
<evidence type="ECO:0000259" key="7">
    <source>
        <dbReference type="SMART" id="SM01420"/>
    </source>
</evidence>
<proteinExistence type="predicted"/>
<accession>A0ABY6K7A0</accession>
<dbReference type="InterPro" id="IPR002153">
    <property type="entry name" value="TRPC_channel"/>
</dbReference>
<sequence length="375" mass="42464">MGYEESTDFTEGITPMMLASIKNDFDMVQMLLRRGHFLHRPHLPTCMISLHSLYILGVVATQTSKVHKPACEACTYAANMATPNLYEVPVDDGFCRCQGGQVVIFEARPENPGTQDRGKIWDASRFCVSSLRRGHANLLCLCRLCKSMARRGGIHVSLVRFNSYRAICSPVYICQTATDPIYIAFLLDREVKMCSQLDTEFKSQYLELSDTIRQFAVDLLEACPSLNDVPTMLAAGRGYTGDLQYTMFPRLYLALEFKQKEFVAHARVQQVVKTAWYGAMISWPRKTFCRRLVELVLRLIQLPIMTLLYASQPHHRKLIKWRCPLGRFLAEFASYLVFLGTLLALIIVDSSRSSRGAPSTGTETITLKDTLMDKT</sequence>
<keyword evidence="6" id="KW-1133">Transmembrane helix</keyword>
<dbReference type="InterPro" id="IPR013555">
    <property type="entry name" value="TRP_dom"/>
</dbReference>
<dbReference type="PANTHER" id="PTHR10117">
    <property type="entry name" value="TRANSIENT RECEPTOR POTENTIAL CHANNEL"/>
    <property type="match status" value="1"/>
</dbReference>
<feature type="repeat" description="ANK" evidence="5">
    <location>
        <begin position="11"/>
        <end position="35"/>
    </location>
</feature>
<reference evidence="8 9" key="1">
    <citation type="submission" date="2022-01" db="EMBL/GenBank/DDBJ databases">
        <title>A chromosomal length assembly of Cordylochernes scorpioides.</title>
        <authorList>
            <person name="Zeh D."/>
            <person name="Zeh J."/>
        </authorList>
    </citation>
    <scope>NUCLEOTIDE SEQUENCE [LARGE SCALE GENOMIC DNA]</scope>
    <source>
        <strain evidence="8">IN4F17</strain>
        <tissue evidence="8">Whole Body</tissue>
    </source>
</reference>
<evidence type="ECO:0000313" key="9">
    <source>
        <dbReference type="Proteomes" id="UP001235939"/>
    </source>
</evidence>